<name>A0A398A9U2_BRACM</name>
<keyword evidence="1" id="KW-0862">Zinc</keyword>
<evidence type="ECO:0000313" key="4">
    <source>
        <dbReference type="EMBL" id="RID72033.1"/>
    </source>
</evidence>
<dbReference type="PANTHER" id="PTHR31286:SF57">
    <property type="entry name" value="DUF4283 DOMAIN-CONTAINING PROTEIN"/>
    <property type="match status" value="1"/>
</dbReference>
<dbReference type="InterPro" id="IPR001878">
    <property type="entry name" value="Znf_CCHC"/>
</dbReference>
<dbReference type="InterPro" id="IPR040256">
    <property type="entry name" value="At4g02000-like"/>
</dbReference>
<proteinExistence type="predicted"/>
<keyword evidence="1" id="KW-0479">Metal-binding</keyword>
<evidence type="ECO:0000259" key="3">
    <source>
        <dbReference type="PROSITE" id="PS50158"/>
    </source>
</evidence>
<feature type="region of interest" description="Disordered" evidence="2">
    <location>
        <begin position="352"/>
        <end position="374"/>
    </location>
</feature>
<evidence type="ECO:0000256" key="2">
    <source>
        <dbReference type="SAM" id="MobiDB-lite"/>
    </source>
</evidence>
<gene>
    <name evidence="4" type="ORF">BRARA_C03941</name>
</gene>
<feature type="region of interest" description="Disordered" evidence="2">
    <location>
        <begin position="1"/>
        <end position="35"/>
    </location>
</feature>
<dbReference type="EMBL" id="CM010630">
    <property type="protein sequence ID" value="RID72033.1"/>
    <property type="molecule type" value="Genomic_DNA"/>
</dbReference>
<reference evidence="4 5" key="1">
    <citation type="submission" date="2018-06" db="EMBL/GenBank/DDBJ databases">
        <title>WGS assembly of Brassica rapa FPsc.</title>
        <authorList>
            <person name="Bowman J."/>
            <person name="Kohchi T."/>
            <person name="Yamato K."/>
            <person name="Jenkins J."/>
            <person name="Shu S."/>
            <person name="Ishizaki K."/>
            <person name="Yamaoka S."/>
            <person name="Nishihama R."/>
            <person name="Nakamura Y."/>
            <person name="Berger F."/>
            <person name="Adam C."/>
            <person name="Aki S."/>
            <person name="Althoff F."/>
            <person name="Araki T."/>
            <person name="Arteaga-Vazquez M."/>
            <person name="Balasubrmanian S."/>
            <person name="Bauer D."/>
            <person name="Boehm C."/>
            <person name="Briginshaw L."/>
            <person name="Caballero-Perez J."/>
            <person name="Catarino B."/>
            <person name="Chen F."/>
            <person name="Chiyoda S."/>
            <person name="Chovatia M."/>
            <person name="Davies K."/>
            <person name="Delmans M."/>
            <person name="Demura T."/>
            <person name="Dierschke T."/>
            <person name="Dolan L."/>
            <person name="Dorantes-Acosta A."/>
            <person name="Eklund D."/>
            <person name="Florent S."/>
            <person name="Flores-Sandoval E."/>
            <person name="Fujiyama A."/>
            <person name="Fukuzawa H."/>
            <person name="Galik B."/>
            <person name="Grimanelli D."/>
            <person name="Grimwood J."/>
            <person name="Grossniklaus U."/>
            <person name="Hamada T."/>
            <person name="Haseloff J."/>
            <person name="Hetherington A."/>
            <person name="Higo A."/>
            <person name="Hirakawa Y."/>
            <person name="Hundley H."/>
            <person name="Ikeda Y."/>
            <person name="Inoue K."/>
            <person name="Inoue S."/>
            <person name="Ishida S."/>
            <person name="Jia Q."/>
            <person name="Kakita M."/>
            <person name="Kanazawa T."/>
            <person name="Kawai Y."/>
            <person name="Kawashima T."/>
            <person name="Kennedy M."/>
            <person name="Kinose K."/>
            <person name="Kinoshita T."/>
            <person name="Kohara Y."/>
            <person name="Koide E."/>
            <person name="Komatsu K."/>
            <person name="Kopischke S."/>
            <person name="Kubo M."/>
            <person name="Kyozuka J."/>
            <person name="Lagercrantz U."/>
            <person name="Lin S."/>
            <person name="Lindquist E."/>
            <person name="Lipzen A."/>
            <person name="Lu C."/>
            <person name="Luna E."/>
            <person name="Martienssen R."/>
            <person name="Minamino N."/>
            <person name="Mizutani M."/>
            <person name="Mizutani M."/>
            <person name="Mochizuki N."/>
            <person name="Monte I."/>
            <person name="Mosher R."/>
            <person name="Nagasaki H."/>
            <person name="Nakagami H."/>
            <person name="Naramoto S."/>
            <person name="Nishitani K."/>
            <person name="Ohtani M."/>
            <person name="Okamoto T."/>
            <person name="Okumura M."/>
            <person name="Phillips J."/>
            <person name="Pollak B."/>
            <person name="Reinders A."/>
            <person name="Roevekamp M."/>
            <person name="Sano R."/>
            <person name="Sawa S."/>
            <person name="Schmid M."/>
            <person name="Shirakawa M."/>
            <person name="Solano R."/>
            <person name="Spunde A."/>
            <person name="Suetsugu N."/>
            <person name="Sugano S."/>
            <person name="Sugiyama A."/>
            <person name="Sun R."/>
            <person name="Suzuki Y."/>
            <person name="Takenaka M."/>
            <person name="Takezawa D."/>
            <person name="Tomogane H."/>
            <person name="Tsuzuki M."/>
            <person name="Ueda T."/>
            <person name="Umeda M."/>
            <person name="Ward J."/>
            <person name="Watanabe Y."/>
            <person name="Yazaki K."/>
            <person name="Yokoyama R."/>
            <person name="Yoshitake Y."/>
            <person name="Yotsui I."/>
            <person name="Zachgo S."/>
            <person name="Schmutz J."/>
        </authorList>
    </citation>
    <scope>NUCLEOTIDE SEQUENCE [LARGE SCALE GENOMIC DNA]</scope>
    <source>
        <strain evidence="5">cv. B-3</strain>
    </source>
</reference>
<dbReference type="PANTHER" id="PTHR31286">
    <property type="entry name" value="GLYCINE-RICH CELL WALL STRUCTURAL PROTEIN 1.8-LIKE"/>
    <property type="match status" value="1"/>
</dbReference>
<dbReference type="AlphaFoldDB" id="A0A398A9U2"/>
<evidence type="ECO:0000256" key="1">
    <source>
        <dbReference type="PROSITE-ProRule" id="PRU00047"/>
    </source>
</evidence>
<dbReference type="GO" id="GO:0003676">
    <property type="term" value="F:nucleic acid binding"/>
    <property type="evidence" value="ECO:0007669"/>
    <property type="project" value="InterPro"/>
</dbReference>
<dbReference type="PROSITE" id="PS50158">
    <property type="entry name" value="ZF_CCHC"/>
    <property type="match status" value="1"/>
</dbReference>
<feature type="compositionally biased region" description="Polar residues" evidence="2">
    <location>
        <begin position="1"/>
        <end position="14"/>
    </location>
</feature>
<feature type="region of interest" description="Disordered" evidence="2">
    <location>
        <begin position="501"/>
        <end position="559"/>
    </location>
</feature>
<sequence length="559" mass="61353">MASPENPSSEINGGTITGEEIQLQDHSKITSSDSEARLSLEKMSVKSAVSLNSDKSLAPSVVTSDILQTGCAVEETSREVDQLISESTPELAGSTFPQPHLQGAWTKPLVIAGAVGSSTIALHNTAMENSEWPALSTKDTSRKKDHAVVVRSKVLKQSSQVDDSSTQRIRLPTDKVRFPWAARMNPQTRNLHCVTVPEYMEDGTPKFVLQRSLWHVDDCIMFVAPWTSSDSLTLPEITSIPLWVSLKNIPSTLYSILGIEWIASGLGEPMLSYKPWLDPTMLGEAKIMVEVELDKPFPKKVAAWDKQGNFSLIDVEYAWLPASCERCGQLGHKSKRCLSKVLDISTRTSQEAAVDKRDATLPDTPVPSQAKETMSIPTVQASNSQQYILQAPATDKPATPKEDTSRTCDEMIDKVNSTDVDDLVSLATVSVLENMYESPSVICINETIESPPMESAPTKQQTETSVTQTSTKVCKESSRIQEIDLGSNQFASLTSLEGEEEFQLDLDEGSGPMDLLTPSGKRLLRERPVKPSAKGMEWQSQSMSRGRGNRGRGNRGRLR</sequence>
<evidence type="ECO:0000313" key="5">
    <source>
        <dbReference type="Proteomes" id="UP000264353"/>
    </source>
</evidence>
<organism evidence="4 5">
    <name type="scientific">Brassica campestris</name>
    <name type="common">Field mustard</name>
    <dbReference type="NCBI Taxonomy" id="3711"/>
    <lineage>
        <taxon>Eukaryota</taxon>
        <taxon>Viridiplantae</taxon>
        <taxon>Streptophyta</taxon>
        <taxon>Embryophyta</taxon>
        <taxon>Tracheophyta</taxon>
        <taxon>Spermatophyta</taxon>
        <taxon>Magnoliopsida</taxon>
        <taxon>eudicotyledons</taxon>
        <taxon>Gunneridae</taxon>
        <taxon>Pentapetalae</taxon>
        <taxon>rosids</taxon>
        <taxon>malvids</taxon>
        <taxon>Brassicales</taxon>
        <taxon>Brassicaceae</taxon>
        <taxon>Brassiceae</taxon>
        <taxon>Brassica</taxon>
    </lineage>
</organism>
<feature type="compositionally biased region" description="Basic and acidic residues" evidence="2">
    <location>
        <begin position="23"/>
        <end position="35"/>
    </location>
</feature>
<keyword evidence="1" id="KW-0863">Zinc-finger</keyword>
<dbReference type="Proteomes" id="UP000264353">
    <property type="component" value="Chromosome A3"/>
</dbReference>
<protein>
    <recommendedName>
        <fullName evidence="3">CCHC-type domain-containing protein</fullName>
    </recommendedName>
</protein>
<accession>A0A398A9U2</accession>
<feature type="compositionally biased region" description="Basic residues" evidence="2">
    <location>
        <begin position="547"/>
        <end position="559"/>
    </location>
</feature>
<dbReference type="GO" id="GO:0008270">
    <property type="term" value="F:zinc ion binding"/>
    <property type="evidence" value="ECO:0007669"/>
    <property type="project" value="UniProtKB-KW"/>
</dbReference>
<feature type="domain" description="CCHC-type" evidence="3">
    <location>
        <begin position="324"/>
        <end position="337"/>
    </location>
</feature>